<evidence type="ECO:0000256" key="1">
    <source>
        <dbReference type="SAM" id="Phobius"/>
    </source>
</evidence>
<dbReference type="Proteomes" id="UP000260680">
    <property type="component" value="Unassembled WGS sequence"/>
</dbReference>
<keyword evidence="1" id="KW-0812">Transmembrane</keyword>
<proteinExistence type="predicted"/>
<evidence type="ECO:0000313" key="3">
    <source>
        <dbReference type="Proteomes" id="UP000260680"/>
    </source>
</evidence>
<feature type="transmembrane region" description="Helical" evidence="1">
    <location>
        <begin position="230"/>
        <end position="252"/>
    </location>
</feature>
<feature type="transmembrane region" description="Helical" evidence="1">
    <location>
        <begin position="184"/>
        <end position="209"/>
    </location>
</feature>
<feature type="transmembrane region" description="Helical" evidence="1">
    <location>
        <begin position="142"/>
        <end position="164"/>
    </location>
</feature>
<name>A0A3E2NCD6_9FIRM</name>
<protein>
    <submittedName>
        <fullName evidence="2">ABC transporter permease</fullName>
    </submittedName>
</protein>
<dbReference type="PANTHER" id="PTHR36832">
    <property type="entry name" value="SLR1174 PROTEIN-RELATED"/>
    <property type="match status" value="1"/>
</dbReference>
<keyword evidence="1" id="KW-0472">Membrane</keyword>
<feature type="transmembrane region" description="Helical" evidence="1">
    <location>
        <begin position="112"/>
        <end position="130"/>
    </location>
</feature>
<dbReference type="EMBL" id="QOHO01000032">
    <property type="protein sequence ID" value="RFZ78689.1"/>
    <property type="molecule type" value="Genomic_DNA"/>
</dbReference>
<dbReference type="AlphaFoldDB" id="A0A3E2NCD6"/>
<dbReference type="PANTHER" id="PTHR36832:SF1">
    <property type="entry name" value="SLR1174 PROTEIN"/>
    <property type="match status" value="1"/>
</dbReference>
<comment type="caution">
    <text evidence="2">The sequence shown here is derived from an EMBL/GenBank/DDBJ whole genome shotgun (WGS) entry which is preliminary data.</text>
</comment>
<feature type="transmembrane region" description="Helical" evidence="1">
    <location>
        <begin position="50"/>
        <end position="68"/>
    </location>
</feature>
<gene>
    <name evidence="2" type="ORF">DS742_12070</name>
</gene>
<accession>A0A3E2NCD6</accession>
<feature type="transmembrane region" description="Helical" evidence="1">
    <location>
        <begin position="21"/>
        <end position="44"/>
    </location>
</feature>
<sequence>MRKYLEIIKIFIKTQLAWRGDAVIQTLFTLTKILFACLLWGTIFKDRDEVAGFTINSMLSYYIISSFLRQLDMSSRVSGEISQRIRNGTFSKYMVLPVNIQGYFIAMEMGIVLFYLFLDFMTSVLWIIVFRIRLVFVSDPAALLGAAVLILLGLFFMIQLNYYLGLLTLKYEEIGTFLMIKDNLVAFVTGSIIPLALLPEGFVTVMKAFPFYYVTYLPSMLLIGRLKGELGMGLLVLSCWCVILQAVIHVTWHNYRIKYDGVGI</sequence>
<dbReference type="Pfam" id="PF06182">
    <property type="entry name" value="ABC2_membrane_6"/>
    <property type="match status" value="1"/>
</dbReference>
<organism evidence="2 3">
    <name type="scientific">Lacrimispora amygdalina</name>
    <dbReference type="NCBI Taxonomy" id="253257"/>
    <lineage>
        <taxon>Bacteria</taxon>
        <taxon>Bacillati</taxon>
        <taxon>Bacillota</taxon>
        <taxon>Clostridia</taxon>
        <taxon>Lachnospirales</taxon>
        <taxon>Lachnospiraceae</taxon>
        <taxon>Lacrimispora</taxon>
    </lineage>
</organism>
<reference evidence="2 3" key="1">
    <citation type="submission" date="2018-07" db="EMBL/GenBank/DDBJ databases">
        <title>New species, Clostridium PI-S10-A1B.</title>
        <authorList>
            <person name="Krishna G."/>
            <person name="Summeta K."/>
            <person name="Shikha S."/>
            <person name="Prabhu P.B."/>
            <person name="Suresh K."/>
        </authorList>
    </citation>
    <scope>NUCLEOTIDE SEQUENCE [LARGE SCALE GENOMIC DNA]</scope>
    <source>
        <strain evidence="2 3">PI-S10-A1B</strain>
    </source>
</reference>
<keyword evidence="1" id="KW-1133">Transmembrane helix</keyword>
<dbReference type="InterPro" id="IPR010390">
    <property type="entry name" value="ABC-2_transporter-like"/>
</dbReference>
<dbReference type="OrthoDB" id="9788195at2"/>
<evidence type="ECO:0000313" key="2">
    <source>
        <dbReference type="EMBL" id="RFZ78689.1"/>
    </source>
</evidence>